<proteinExistence type="predicted"/>
<evidence type="ECO:0000256" key="1">
    <source>
        <dbReference type="SAM" id="Phobius"/>
    </source>
</evidence>
<organism evidence="2">
    <name type="scientific">Edafosvirus sp</name>
    <dbReference type="NCBI Taxonomy" id="2487765"/>
    <lineage>
        <taxon>Viruses</taxon>
        <taxon>Varidnaviria</taxon>
        <taxon>Bamfordvirae</taxon>
        <taxon>Nucleocytoviricota</taxon>
        <taxon>Megaviricetes</taxon>
        <taxon>Imitervirales</taxon>
        <taxon>Mimiviridae</taxon>
        <taxon>Klosneuvirinae</taxon>
    </lineage>
</organism>
<accession>A0A3G4ZTK7</accession>
<evidence type="ECO:0000313" key="2">
    <source>
        <dbReference type="EMBL" id="AYV78236.1"/>
    </source>
</evidence>
<dbReference type="EMBL" id="MK072072">
    <property type="protein sequence ID" value="AYV78236.1"/>
    <property type="molecule type" value="Genomic_DNA"/>
</dbReference>
<sequence>MDIDSLLVILIIILVICLFYKIYNSGEHFMTVSEIVHKYKSLDPVLTNDEWDDEDLENEFQQIKNVNGCVFYEEC</sequence>
<feature type="transmembrane region" description="Helical" evidence="1">
    <location>
        <begin position="6"/>
        <end position="23"/>
    </location>
</feature>
<protein>
    <submittedName>
        <fullName evidence="2">Uncharacterized protein</fullName>
    </submittedName>
</protein>
<gene>
    <name evidence="2" type="ORF">Edafosvirus7_28</name>
</gene>
<keyword evidence="1" id="KW-1133">Transmembrane helix</keyword>
<keyword evidence="1" id="KW-0812">Transmembrane</keyword>
<name>A0A3G4ZTK7_9VIRU</name>
<reference evidence="2" key="1">
    <citation type="submission" date="2018-10" db="EMBL/GenBank/DDBJ databases">
        <title>Hidden diversity of soil giant viruses.</title>
        <authorList>
            <person name="Schulz F."/>
            <person name="Alteio L."/>
            <person name="Goudeau D."/>
            <person name="Ryan E.M."/>
            <person name="Malmstrom R.R."/>
            <person name="Blanchard J."/>
            <person name="Woyke T."/>
        </authorList>
    </citation>
    <scope>NUCLEOTIDE SEQUENCE</scope>
    <source>
        <strain evidence="2">EDV1</strain>
    </source>
</reference>
<keyword evidence="1" id="KW-0472">Membrane</keyword>